<keyword evidence="3 9" id="KW-0812">Transmembrane</keyword>
<reference evidence="11 12" key="1">
    <citation type="submission" date="2024-06" db="EMBL/GenBank/DDBJ databases">
        <title>Complete genome of Phlyctema vagabunda strain 19-DSS-EL-015.</title>
        <authorList>
            <person name="Fiorenzani C."/>
        </authorList>
    </citation>
    <scope>NUCLEOTIDE SEQUENCE [LARGE SCALE GENOMIC DNA]</scope>
    <source>
        <strain evidence="11 12">19-DSS-EL-015</strain>
    </source>
</reference>
<evidence type="ECO:0000313" key="12">
    <source>
        <dbReference type="Proteomes" id="UP001629113"/>
    </source>
</evidence>
<evidence type="ECO:0000256" key="7">
    <source>
        <dbReference type="ARBA" id="ARBA00023136"/>
    </source>
</evidence>
<gene>
    <name evidence="11" type="ORF">PVAG01_07511</name>
</gene>
<evidence type="ECO:0000256" key="2">
    <source>
        <dbReference type="ARBA" id="ARBA00022448"/>
    </source>
</evidence>
<evidence type="ECO:0000256" key="1">
    <source>
        <dbReference type="ARBA" id="ARBA00004141"/>
    </source>
</evidence>
<dbReference type="Pfam" id="PF19055">
    <property type="entry name" value="ABC2_membrane_7"/>
    <property type="match status" value="2"/>
</dbReference>
<dbReference type="PANTHER" id="PTHR48041">
    <property type="entry name" value="ABC TRANSPORTER G FAMILY MEMBER 28"/>
    <property type="match status" value="1"/>
</dbReference>
<evidence type="ECO:0000256" key="5">
    <source>
        <dbReference type="ARBA" id="ARBA00022840"/>
    </source>
</evidence>
<keyword evidence="6 9" id="KW-1133">Transmembrane helix</keyword>
<feature type="domain" description="ABC transporter" evidence="10">
    <location>
        <begin position="57"/>
        <end position="309"/>
    </location>
</feature>
<feature type="transmembrane region" description="Helical" evidence="9">
    <location>
        <begin position="636"/>
        <end position="656"/>
    </location>
</feature>
<sequence>MTQLPADDIAVDPEARQSVADPKPVPEVHTTRGNAPELSLHAVAPVEISIDEVTIHLRTKSTSSTKFRAASKKPSEIPAPSPKPIISGVSANFSSGSLTAIIGSSGSGKTSLLNCLSGRLSRKGLETTGTVLYNGAPQLSSIRSAYVLQQDILLPTLTVREILQYSAELRLPPPVSDDERAAVVEQVLLELGLKDCADTRIGNHSHKGCSGGEKRRTSLGVQLLANPSVLFLDEVTTGLDAASALQLIKTLKQLAETGRTIIVTLHQPRSEIWGLFDNILLLAEGYPLYCGLREACIPYFEGLGYLLPAFVNPAEHIIDLAAIDARSSDLEKVSRKRVEQLQNSWRDSPAYTNEKPSPSLTTDGHQPVFGCASFSRQLRVQTTRTLKTTWRDPMGITGSFSEALLMGIITGWVFLDLDGSLTGIRSRIGALYTAAAQQGFLIMIFEIYRLTLDIAVFDKEHTEGVVGVPSFLISRRLARLFVEDIPVPLIFSLIFYFMSGFRHLASQFFTFFALILLSHYLAVTLAMLCVSLSRNFAGASMVANLSFTIQTLCSGFFVQSNQIPVYVRWLKYVSYVWYANGALCANEFISHTSDPAGQLYACPFSGGTSNPECNPYTGIFIMNSLGFPSNWNWRPFIIMVSFILAFYTSAAFILTYKRVEMVIGKAQKSQVNVAEVKEEISDRPSENVVPLEITLDKCSIEISKRIKLRTKKVTKSVLDPITTKFEPGVLNVILGPSGSGKTTLLNLISDRLHNHAGTTYHSQGKVLYNGAIPSKSVMRSLTSYVCQDDDALLSTLTVRETLHFAACLRLPSWMSRGDKMQRAEFVLLKLGLKHCADNIVGDDLKKGISGGEKRRVSIATQILTNPQILLLDEPTSGLDAFTATSIIEVLSDLAAEGRTVVFTIHQPGSNLFQRFDNVLLLARGGSPTYSGKGSDMLSYFSSIGFDCPVNTNPSDFALDLVAVDTRRSEIEATSRDKVQKVIEEWKQREKADSSLSPGDTQISMPAELGRHVRKVTPFRVAFPLLVKRSLINFRRDPTVATARISQVLGYAVMITLFFAPLKSNYEGIQSRFGFIQELVAIYFVGMLQNVAVYPSEKKAS</sequence>
<dbReference type="PROSITE" id="PS50893">
    <property type="entry name" value="ABC_TRANSPORTER_2"/>
    <property type="match status" value="2"/>
</dbReference>
<keyword evidence="12" id="KW-1185">Reference proteome</keyword>
<organism evidence="11 12">
    <name type="scientific">Phlyctema vagabunda</name>
    <dbReference type="NCBI Taxonomy" id="108571"/>
    <lineage>
        <taxon>Eukaryota</taxon>
        <taxon>Fungi</taxon>
        <taxon>Dikarya</taxon>
        <taxon>Ascomycota</taxon>
        <taxon>Pezizomycotina</taxon>
        <taxon>Leotiomycetes</taxon>
        <taxon>Helotiales</taxon>
        <taxon>Dermateaceae</taxon>
        <taxon>Phlyctema</taxon>
    </lineage>
</organism>
<feature type="transmembrane region" description="Helical" evidence="9">
    <location>
        <begin position="427"/>
        <end position="448"/>
    </location>
</feature>
<feature type="region of interest" description="Disordered" evidence="8">
    <location>
        <begin position="345"/>
        <end position="364"/>
    </location>
</feature>
<dbReference type="InterPro" id="IPR043926">
    <property type="entry name" value="ABCG_dom"/>
</dbReference>
<dbReference type="Gene3D" id="3.40.50.300">
    <property type="entry name" value="P-loop containing nucleotide triphosphate hydrolases"/>
    <property type="match status" value="2"/>
</dbReference>
<dbReference type="SUPFAM" id="SSF52540">
    <property type="entry name" value="P-loop containing nucleoside triphosphate hydrolases"/>
    <property type="match status" value="2"/>
</dbReference>
<feature type="region of interest" description="Disordered" evidence="8">
    <location>
        <begin position="1"/>
        <end position="34"/>
    </location>
</feature>
<evidence type="ECO:0000313" key="11">
    <source>
        <dbReference type="EMBL" id="KAL3421066.1"/>
    </source>
</evidence>
<dbReference type="InterPro" id="IPR027417">
    <property type="entry name" value="P-loop_NTPase"/>
</dbReference>
<dbReference type="PANTHER" id="PTHR48041:SF119">
    <property type="entry name" value="ROA1P"/>
    <property type="match status" value="1"/>
</dbReference>
<evidence type="ECO:0000259" key="10">
    <source>
        <dbReference type="PROSITE" id="PS50893"/>
    </source>
</evidence>
<evidence type="ECO:0000256" key="3">
    <source>
        <dbReference type="ARBA" id="ARBA00022692"/>
    </source>
</evidence>
<feature type="region of interest" description="Disordered" evidence="8">
    <location>
        <begin position="61"/>
        <end position="83"/>
    </location>
</feature>
<feature type="transmembrane region" description="Helical" evidence="9">
    <location>
        <begin position="1073"/>
        <end position="1093"/>
    </location>
</feature>
<dbReference type="InterPro" id="IPR017871">
    <property type="entry name" value="ABC_transporter-like_CS"/>
</dbReference>
<feature type="transmembrane region" description="Helical" evidence="9">
    <location>
        <begin position="394"/>
        <end position="415"/>
    </location>
</feature>
<dbReference type="Proteomes" id="UP001629113">
    <property type="component" value="Unassembled WGS sequence"/>
</dbReference>
<dbReference type="InterPro" id="IPR003593">
    <property type="entry name" value="AAA+_ATPase"/>
</dbReference>
<feature type="transmembrane region" description="Helical" evidence="9">
    <location>
        <begin position="480"/>
        <end position="498"/>
    </location>
</feature>
<feature type="transmembrane region" description="Helical" evidence="9">
    <location>
        <begin position="1044"/>
        <end position="1061"/>
    </location>
</feature>
<accession>A0ABR4PCM1</accession>
<evidence type="ECO:0000256" key="9">
    <source>
        <dbReference type="SAM" id="Phobius"/>
    </source>
</evidence>
<dbReference type="InterPro" id="IPR003439">
    <property type="entry name" value="ABC_transporter-like_ATP-bd"/>
</dbReference>
<dbReference type="Pfam" id="PF01061">
    <property type="entry name" value="ABC2_membrane"/>
    <property type="match status" value="1"/>
</dbReference>
<name>A0ABR4PCM1_9HELO</name>
<protein>
    <submittedName>
        <fullName evidence="11">ABC transporter</fullName>
    </submittedName>
</protein>
<comment type="subcellular location">
    <subcellularLocation>
        <location evidence="1">Membrane</location>
        <topology evidence="1">Multi-pass membrane protein</topology>
    </subcellularLocation>
</comment>
<feature type="transmembrane region" description="Helical" evidence="9">
    <location>
        <begin position="504"/>
        <end position="529"/>
    </location>
</feature>
<dbReference type="Pfam" id="PF00005">
    <property type="entry name" value="ABC_tran"/>
    <property type="match status" value="2"/>
</dbReference>
<feature type="domain" description="ABC transporter" evidence="10">
    <location>
        <begin position="700"/>
        <end position="949"/>
    </location>
</feature>
<dbReference type="InterPro" id="IPR050352">
    <property type="entry name" value="ABCG_transporters"/>
</dbReference>
<keyword evidence="4" id="KW-0547">Nucleotide-binding</keyword>
<evidence type="ECO:0000256" key="4">
    <source>
        <dbReference type="ARBA" id="ARBA00022741"/>
    </source>
</evidence>
<evidence type="ECO:0000256" key="6">
    <source>
        <dbReference type="ARBA" id="ARBA00022989"/>
    </source>
</evidence>
<dbReference type="SMART" id="SM00382">
    <property type="entry name" value="AAA"/>
    <property type="match status" value="2"/>
</dbReference>
<evidence type="ECO:0000256" key="8">
    <source>
        <dbReference type="SAM" id="MobiDB-lite"/>
    </source>
</evidence>
<dbReference type="EMBL" id="JBFCZG010000006">
    <property type="protein sequence ID" value="KAL3421066.1"/>
    <property type="molecule type" value="Genomic_DNA"/>
</dbReference>
<keyword evidence="2" id="KW-0813">Transport</keyword>
<keyword evidence="7 9" id="KW-0472">Membrane</keyword>
<comment type="caution">
    <text evidence="11">The sequence shown here is derived from an EMBL/GenBank/DDBJ whole genome shotgun (WGS) entry which is preliminary data.</text>
</comment>
<dbReference type="InterPro" id="IPR013525">
    <property type="entry name" value="ABC2_TM"/>
</dbReference>
<proteinExistence type="predicted"/>
<dbReference type="PROSITE" id="PS00211">
    <property type="entry name" value="ABC_TRANSPORTER_1"/>
    <property type="match status" value="1"/>
</dbReference>
<keyword evidence="5" id="KW-0067">ATP-binding</keyword>